<evidence type="ECO:0000313" key="1">
    <source>
        <dbReference type="EMBL" id="AVO38795.2"/>
    </source>
</evidence>
<organism evidence="1 2">
    <name type="scientific">Pukyongiella litopenaei</name>
    <dbReference type="NCBI Taxonomy" id="2605946"/>
    <lineage>
        <taxon>Bacteria</taxon>
        <taxon>Pseudomonadati</taxon>
        <taxon>Pseudomonadota</taxon>
        <taxon>Alphaproteobacteria</taxon>
        <taxon>Rhodobacterales</taxon>
        <taxon>Paracoccaceae</taxon>
        <taxon>Pukyongiella</taxon>
    </lineage>
</organism>
<gene>
    <name evidence="1" type="ORF">C6Y53_14555</name>
</gene>
<dbReference type="EMBL" id="CP027665">
    <property type="protein sequence ID" value="AVO38795.2"/>
    <property type="molecule type" value="Genomic_DNA"/>
</dbReference>
<name>A0A2S0MSC5_9RHOB</name>
<evidence type="ECO:0000313" key="2">
    <source>
        <dbReference type="Proteomes" id="UP000237655"/>
    </source>
</evidence>
<accession>A0A2S0MSC5</accession>
<dbReference type="KEGG" id="thas:C6Y53_14555"/>
<protein>
    <submittedName>
        <fullName evidence="1">Uncharacterized protein</fullName>
    </submittedName>
</protein>
<reference evidence="2" key="1">
    <citation type="submission" date="2018-03" db="EMBL/GenBank/DDBJ databases">
        <title>Genomic analysis of the strain SH-1 isolated from shrimp intestine.</title>
        <authorList>
            <person name="Kim Y.-S."/>
            <person name="Kim S.-E."/>
            <person name="Kim K.-H."/>
        </authorList>
    </citation>
    <scope>NUCLEOTIDE SEQUENCE [LARGE SCALE GENOMIC DNA]</scope>
    <source>
        <strain evidence="2">SH-1</strain>
    </source>
</reference>
<keyword evidence="2" id="KW-1185">Reference proteome</keyword>
<dbReference type="AlphaFoldDB" id="A0A2S0MSC5"/>
<dbReference type="Proteomes" id="UP000237655">
    <property type="component" value="Chromosome"/>
</dbReference>
<dbReference type="RefSeq" id="WP_149615536.1">
    <property type="nucleotide sequence ID" value="NZ_CP027665.1"/>
</dbReference>
<sequence>MYRFFRGHVLGLAILTTILAAPGFADTLGTLSFEFEGAKSEWITRSREVRGKLRHSATLTKGSLLDTIDVTAYPEEAAIRERFAISMVFSRLLTENGSSEYGRPTGTTIIRLLGGITGPRWEARDISVSFDLTETSEAEAMLVGSFEGVFCYLEKVYATAQEDSCRPGSGAFHTRLVIENDE</sequence>
<proteinExistence type="predicted"/>